<dbReference type="Proteomes" id="UP000800093">
    <property type="component" value="Unassembled WGS sequence"/>
</dbReference>
<feature type="compositionally biased region" description="Low complexity" evidence="1">
    <location>
        <begin position="175"/>
        <end position="187"/>
    </location>
</feature>
<dbReference type="EMBL" id="ML986741">
    <property type="protein sequence ID" value="KAF2258757.1"/>
    <property type="molecule type" value="Genomic_DNA"/>
</dbReference>
<feature type="compositionally biased region" description="Polar residues" evidence="1">
    <location>
        <begin position="24"/>
        <end position="35"/>
    </location>
</feature>
<organism evidence="2 3">
    <name type="scientific">Lojkania enalia</name>
    <dbReference type="NCBI Taxonomy" id="147567"/>
    <lineage>
        <taxon>Eukaryota</taxon>
        <taxon>Fungi</taxon>
        <taxon>Dikarya</taxon>
        <taxon>Ascomycota</taxon>
        <taxon>Pezizomycotina</taxon>
        <taxon>Dothideomycetes</taxon>
        <taxon>Pleosporomycetidae</taxon>
        <taxon>Pleosporales</taxon>
        <taxon>Pleosporales incertae sedis</taxon>
        <taxon>Lojkania</taxon>
    </lineage>
</organism>
<evidence type="ECO:0000256" key="1">
    <source>
        <dbReference type="SAM" id="MobiDB-lite"/>
    </source>
</evidence>
<keyword evidence="3" id="KW-1185">Reference proteome</keyword>
<feature type="compositionally biased region" description="Low complexity" evidence="1">
    <location>
        <begin position="114"/>
        <end position="128"/>
    </location>
</feature>
<sequence>MISFIKSLWSRDQTASRTDPRQPYTYQYASTQAETSGIDDRASSPGFSFSSIYESSSHNTGHATSSSSGTGLSDSSSATSTDSPIFINPFRTQQDTGKGKGKATPEEFLDQMIPEPSKSSQVSESSKSAIPSADDLKPLTKATDPPKGWTRGIITNSDPRWRKYTPVDVPTSRVPTPENPHTPNHHTAVPGASVLKKRHSAPSLRRGVGEKGRHRSKGVSIDVLDSVN</sequence>
<feature type="region of interest" description="Disordered" evidence="1">
    <location>
        <begin position="1"/>
        <end position="228"/>
    </location>
</feature>
<name>A0A9P4JXH5_9PLEO</name>
<feature type="compositionally biased region" description="Low complexity" evidence="1">
    <location>
        <begin position="43"/>
        <end position="83"/>
    </location>
</feature>
<evidence type="ECO:0000313" key="2">
    <source>
        <dbReference type="EMBL" id="KAF2258757.1"/>
    </source>
</evidence>
<gene>
    <name evidence="2" type="ORF">CC78DRAFT_97773</name>
</gene>
<accession>A0A9P4JXH5</accession>
<proteinExistence type="predicted"/>
<reference evidence="3" key="1">
    <citation type="journal article" date="2020" name="Stud. Mycol.">
        <title>101 Dothideomycetes genomes: A test case for predicting lifestyles and emergence of pathogens.</title>
        <authorList>
            <person name="Haridas S."/>
            <person name="Albert R."/>
            <person name="Binder M."/>
            <person name="Bloem J."/>
            <person name="LaButti K."/>
            <person name="Salamov A."/>
            <person name="Andreopoulos B."/>
            <person name="Baker S."/>
            <person name="Barry K."/>
            <person name="Bills G."/>
            <person name="Bluhm B."/>
            <person name="Cannon C."/>
            <person name="Castanera R."/>
            <person name="Culley D."/>
            <person name="Daum C."/>
            <person name="Ezra D."/>
            <person name="Gonzalez J."/>
            <person name="Henrissat B."/>
            <person name="Kuo A."/>
            <person name="Liang C."/>
            <person name="Lipzen A."/>
            <person name="Lutzoni F."/>
            <person name="Magnuson J."/>
            <person name="Mondo S."/>
            <person name="Nolan M."/>
            <person name="Ohm R."/>
            <person name="Pangilinan J."/>
            <person name="Park H.-J."/>
            <person name="Ramirez L."/>
            <person name="Alfaro M."/>
            <person name="Sun H."/>
            <person name="Tritt A."/>
            <person name="Yoshinaga Y."/>
            <person name="Zwiers L.-H."/>
            <person name="Turgeon B."/>
            <person name="Goodwin S."/>
            <person name="Spatafora J."/>
            <person name="Crous P."/>
            <person name="Grigoriev I."/>
        </authorList>
    </citation>
    <scope>NUCLEOTIDE SEQUENCE [LARGE SCALE GENOMIC DNA]</scope>
    <source>
        <strain evidence="3">CBS 304.66</strain>
    </source>
</reference>
<dbReference type="AlphaFoldDB" id="A0A9P4JXH5"/>
<evidence type="ECO:0000313" key="3">
    <source>
        <dbReference type="Proteomes" id="UP000800093"/>
    </source>
</evidence>
<protein>
    <submittedName>
        <fullName evidence="2">Uncharacterized protein</fullName>
    </submittedName>
</protein>
<comment type="caution">
    <text evidence="2">The sequence shown here is derived from an EMBL/GenBank/DDBJ whole genome shotgun (WGS) entry which is preliminary data.</text>
</comment>